<evidence type="ECO:0000313" key="12">
    <source>
        <dbReference type="Proteomes" id="UP000594260"/>
    </source>
</evidence>
<evidence type="ECO:0000313" key="11">
    <source>
        <dbReference type="EnsemblMetazoa" id="XP_022660911"/>
    </source>
</evidence>
<evidence type="ECO:0000256" key="6">
    <source>
        <dbReference type="ARBA" id="ARBA00022838"/>
    </source>
</evidence>
<keyword evidence="8 9" id="KW-0137">Centromere</keyword>
<protein>
    <recommendedName>
        <fullName evidence="9">Protein zwilch</fullName>
    </recommendedName>
</protein>
<dbReference type="Gene3D" id="1.10.287.1880">
    <property type="match status" value="1"/>
</dbReference>
<keyword evidence="3 9" id="KW-0158">Chromosome</keyword>
<dbReference type="Proteomes" id="UP000594260">
    <property type="component" value="Unplaced"/>
</dbReference>
<feature type="region of interest" description="Disordered" evidence="10">
    <location>
        <begin position="95"/>
        <end position="116"/>
    </location>
</feature>
<dbReference type="AlphaFoldDB" id="A0A7M7MA14"/>
<dbReference type="GeneID" id="111250257"/>
<dbReference type="EnsemblMetazoa" id="XM_022805177">
    <property type="protein sequence ID" value="XP_022660912"/>
    <property type="gene ID" value="LOC111250257"/>
</dbReference>
<dbReference type="RefSeq" id="XP_022660908.1">
    <property type="nucleotide sequence ID" value="XM_022805173.1"/>
</dbReference>
<dbReference type="RefSeq" id="XP_022660910.1">
    <property type="nucleotide sequence ID" value="XM_022805175.1"/>
</dbReference>
<dbReference type="KEGG" id="vde:111250257"/>
<dbReference type="RefSeq" id="XP_022660911.1">
    <property type="nucleotide sequence ID" value="XM_022805176.1"/>
</dbReference>
<comment type="subunit">
    <text evidence="9">Component of the RZZ complex.</text>
</comment>
<dbReference type="OrthoDB" id="5556307at2759"/>
<evidence type="ECO:0000256" key="7">
    <source>
        <dbReference type="ARBA" id="ARBA00023306"/>
    </source>
</evidence>
<comment type="similarity">
    <text evidence="2 9">Belongs to the ZWILCH family.</text>
</comment>
<comment type="subcellular location">
    <subcellularLocation>
        <location evidence="1 9">Chromosome</location>
        <location evidence="1 9">Centromere</location>
        <location evidence="1 9">Kinetochore</location>
    </subcellularLocation>
</comment>
<keyword evidence="4 9" id="KW-0132">Cell division</keyword>
<dbReference type="EnsemblMetazoa" id="XM_022805175">
    <property type="protein sequence ID" value="XP_022660910"/>
    <property type="gene ID" value="LOC111250257"/>
</dbReference>
<evidence type="ECO:0000256" key="10">
    <source>
        <dbReference type="SAM" id="MobiDB-lite"/>
    </source>
</evidence>
<keyword evidence="7 9" id="KW-0131">Cell cycle</keyword>
<comment type="function">
    <text evidence="9">Essential component of the mitotic checkpoint, which prevents cells from prematurely exiting mitosis. Required for the assembly of the dynein-dynactin and MAD1-MAD2 complexes onto kinetochores. Its function related to the spindle assembly machinery is proposed to depend on its association in the mitotic RZZ complex.</text>
</comment>
<dbReference type="EnsemblMetazoa" id="XM_022805173">
    <property type="protein sequence ID" value="XP_022660908"/>
    <property type="gene ID" value="LOC111250257"/>
</dbReference>
<dbReference type="InterPro" id="IPR018630">
    <property type="entry name" value="Zwilch"/>
</dbReference>
<keyword evidence="6 9" id="KW-0995">Kinetochore</keyword>
<dbReference type="GO" id="GO:1990423">
    <property type="term" value="C:RZZ complex"/>
    <property type="evidence" value="ECO:0007669"/>
    <property type="project" value="UniProtKB-UniRule"/>
</dbReference>
<dbReference type="Pfam" id="PF09817">
    <property type="entry name" value="Zwilch"/>
    <property type="match status" value="1"/>
</dbReference>
<evidence type="ECO:0000256" key="1">
    <source>
        <dbReference type="ARBA" id="ARBA00004629"/>
    </source>
</evidence>
<evidence type="ECO:0000256" key="2">
    <source>
        <dbReference type="ARBA" id="ARBA00009062"/>
    </source>
</evidence>
<dbReference type="InParanoid" id="A0A7M7MA14"/>
<dbReference type="EnsemblMetazoa" id="XM_022805176">
    <property type="protein sequence ID" value="XP_022660911"/>
    <property type="gene ID" value="LOC111250257"/>
</dbReference>
<dbReference type="GO" id="GO:0007094">
    <property type="term" value="P:mitotic spindle assembly checkpoint signaling"/>
    <property type="evidence" value="ECO:0007669"/>
    <property type="project" value="UniProtKB-UniRule"/>
</dbReference>
<evidence type="ECO:0000256" key="8">
    <source>
        <dbReference type="ARBA" id="ARBA00023328"/>
    </source>
</evidence>
<dbReference type="PANTHER" id="PTHR15995">
    <property type="entry name" value="PROTEIN ZWILCH HOMOLOG"/>
    <property type="match status" value="1"/>
</dbReference>
<name>A0A7M7MA14_VARDE</name>
<dbReference type="PANTHER" id="PTHR15995:SF1">
    <property type="entry name" value="PROTEIN ZWILCH HOMOLOG"/>
    <property type="match status" value="1"/>
</dbReference>
<sequence length="747" mass="81911">MKIVVETIGNNRKYCFVIFENNERTESKQQEKMSALSDLINSDAVKHLLSGSWDGSPVTYMAKFEMERRPLVCPLLQRLDLPDRSVIMIQPLKRSSQRCGGGGGNMMRSKSSGSSTLYIDDDDSLEETGGCLADLTGCPFEWTPGGLNTHSMSLLESPPYDSQINSPCTPSVPPSSYLPDRSAVANGVSGGGNSEQMVLYSRVAGAVAGVPAVSSSGVSGGTFYASPLRPLPADEATSVLNSLSSVLANSVASTPDGPPRQVPPVWIPCDGADPQYTAFLGQHRAEGVASRVVVTCRGPVESKDLPTYGCILRKHFWGLSQHHCHTTTQLSSRYDVLNIYSLSEPRFASSANDIMQIDCCWNGRATHLLQAPVIDAVCHLTVQISPGNEKSPCRSIFKELQHMQNLVSCLSSGEMAWQKDFSFPPFMEKIKNLCKSARVGVIRPTNNVKQSALDAAWDMADFNICLETVVASKRQPVDFTDELWTIIYGCANYQELKDALSYVFSQVSSGQIKPYVAPNNHTQMAQVLRDMSAQLCSEPTLQGVTPLTLVAEMGLQKLQRDYLHIFSGLELASAEQLAPFFRGAGPLRSFPDLGTAVNELLRVQGVLDMVMLCKTNLHLPIHYLSGYAREALKQLQAQSQIETRPSTQPALPIPAPAPLAPSFFGHRFRFPLKVALVRAILDSLPPSEWTASIKSRQGAYAAHTITHISQRAPFNHLTRDTSYEAHYSPRDPDYFCTLVNCTQDKLR</sequence>
<organism evidence="11 12">
    <name type="scientific">Varroa destructor</name>
    <name type="common">Honeybee mite</name>
    <dbReference type="NCBI Taxonomy" id="109461"/>
    <lineage>
        <taxon>Eukaryota</taxon>
        <taxon>Metazoa</taxon>
        <taxon>Ecdysozoa</taxon>
        <taxon>Arthropoda</taxon>
        <taxon>Chelicerata</taxon>
        <taxon>Arachnida</taxon>
        <taxon>Acari</taxon>
        <taxon>Parasitiformes</taxon>
        <taxon>Mesostigmata</taxon>
        <taxon>Gamasina</taxon>
        <taxon>Dermanyssoidea</taxon>
        <taxon>Varroidae</taxon>
        <taxon>Varroa</taxon>
    </lineage>
</organism>
<dbReference type="FunCoup" id="A0A7M7MA14">
    <property type="interactions" value="21"/>
</dbReference>
<dbReference type="RefSeq" id="XP_022660912.1">
    <property type="nucleotide sequence ID" value="XM_022805177.1"/>
</dbReference>
<evidence type="ECO:0000256" key="9">
    <source>
        <dbReference type="RuleBase" id="RU369076"/>
    </source>
</evidence>
<dbReference type="Gene3D" id="1.20.58.730">
    <property type="match status" value="1"/>
</dbReference>
<proteinExistence type="inferred from homology"/>
<keyword evidence="12" id="KW-1185">Reference proteome</keyword>
<dbReference type="CTD" id="55055"/>
<accession>A0A7M7MA14</accession>
<evidence type="ECO:0000256" key="5">
    <source>
        <dbReference type="ARBA" id="ARBA00022776"/>
    </source>
</evidence>
<reference evidence="11" key="1">
    <citation type="submission" date="2021-01" db="UniProtKB">
        <authorList>
            <consortium name="EnsemblMetazoa"/>
        </authorList>
    </citation>
    <scope>IDENTIFICATION</scope>
</reference>
<dbReference type="GO" id="GO:0051301">
    <property type="term" value="P:cell division"/>
    <property type="evidence" value="ECO:0007669"/>
    <property type="project" value="UniProtKB-UniRule"/>
</dbReference>
<evidence type="ECO:0000256" key="4">
    <source>
        <dbReference type="ARBA" id="ARBA00022618"/>
    </source>
</evidence>
<evidence type="ECO:0000256" key="3">
    <source>
        <dbReference type="ARBA" id="ARBA00022454"/>
    </source>
</evidence>
<dbReference type="GO" id="GO:0034501">
    <property type="term" value="P:protein localization to kinetochore"/>
    <property type="evidence" value="ECO:0007669"/>
    <property type="project" value="UniProtKB-UniRule"/>
</dbReference>
<keyword evidence="5 9" id="KW-0498">Mitosis</keyword>